<dbReference type="WBParaSite" id="Minc3s02465g30185">
    <property type="protein sequence ID" value="Minc3s02465g30185"/>
    <property type="gene ID" value="Minc3s02465g30185"/>
</dbReference>
<name>A0A914MR80_MELIC</name>
<reference evidence="3" key="1">
    <citation type="submission" date="2022-11" db="UniProtKB">
        <authorList>
            <consortium name="WormBaseParasite"/>
        </authorList>
    </citation>
    <scope>IDENTIFICATION</scope>
</reference>
<evidence type="ECO:0000256" key="1">
    <source>
        <dbReference type="SAM" id="MobiDB-lite"/>
    </source>
</evidence>
<evidence type="ECO:0000313" key="2">
    <source>
        <dbReference type="Proteomes" id="UP000887563"/>
    </source>
</evidence>
<feature type="region of interest" description="Disordered" evidence="1">
    <location>
        <begin position="203"/>
        <end position="227"/>
    </location>
</feature>
<feature type="region of interest" description="Disordered" evidence="1">
    <location>
        <begin position="1"/>
        <end position="70"/>
    </location>
</feature>
<dbReference type="Proteomes" id="UP000887563">
    <property type="component" value="Unplaced"/>
</dbReference>
<feature type="compositionally biased region" description="Gly residues" evidence="1">
    <location>
        <begin position="11"/>
        <end position="49"/>
    </location>
</feature>
<keyword evidence="2" id="KW-1185">Reference proteome</keyword>
<sequence length="308" mass="34056">MHPGEGPSGSQPGGMHPGEGPSGSQPGGMHPGEGPSGSQPGGMHPGEGSGSQPRVMYQGEGPSGSQPVEEDEFTQIKGLIFPLLETVGNHEILQEIVPRPLRGPIRNDITNVREQYFNLVYAYIELFNTNAIIEQKNSLLEYLNQNMNNPNFTQKQHEEAIKNMNELESYLQINETLKNGLTADMRALYNYVQIIYNQTIRNLGEGPSGSQPGGMNPGEGSGSQLPVEPDMKQLDLKIRHMLQYVGSSAPLPGITPHLLKNQGNIEVIDNIGKQYNNLIFAYNELYEEFTNIRQQIQAYDSVKSYYQV</sequence>
<proteinExistence type="predicted"/>
<organism evidence="2 3">
    <name type="scientific">Meloidogyne incognita</name>
    <name type="common">Southern root-knot nematode worm</name>
    <name type="synonym">Oxyuris incognita</name>
    <dbReference type="NCBI Taxonomy" id="6306"/>
    <lineage>
        <taxon>Eukaryota</taxon>
        <taxon>Metazoa</taxon>
        <taxon>Ecdysozoa</taxon>
        <taxon>Nematoda</taxon>
        <taxon>Chromadorea</taxon>
        <taxon>Rhabditida</taxon>
        <taxon>Tylenchina</taxon>
        <taxon>Tylenchomorpha</taxon>
        <taxon>Tylenchoidea</taxon>
        <taxon>Meloidogynidae</taxon>
        <taxon>Meloidogyninae</taxon>
        <taxon>Meloidogyne</taxon>
        <taxon>Meloidogyne incognita group</taxon>
    </lineage>
</organism>
<accession>A0A914MR80</accession>
<feature type="compositionally biased region" description="Low complexity" evidence="1">
    <location>
        <begin position="1"/>
        <end position="10"/>
    </location>
</feature>
<feature type="compositionally biased region" description="Gly residues" evidence="1">
    <location>
        <begin position="211"/>
        <end position="221"/>
    </location>
</feature>
<evidence type="ECO:0000313" key="3">
    <source>
        <dbReference type="WBParaSite" id="Minc3s02465g30185"/>
    </source>
</evidence>
<protein>
    <submittedName>
        <fullName evidence="3">Uncharacterized protein</fullName>
    </submittedName>
</protein>
<dbReference type="AlphaFoldDB" id="A0A914MR80"/>